<gene>
    <name evidence="1" type="ORF">AUEXF2481DRAFT_40126</name>
</gene>
<accession>A0A074YAU2</accession>
<dbReference type="InParanoid" id="A0A074YAU2"/>
<name>A0A074YAU2_AURSE</name>
<dbReference type="OrthoDB" id="5329332at2759"/>
<keyword evidence="2" id="KW-1185">Reference proteome</keyword>
<dbReference type="GeneID" id="25366514"/>
<dbReference type="EMBL" id="KL584760">
    <property type="protein sequence ID" value="KEQ94890.1"/>
    <property type="molecule type" value="Genomic_DNA"/>
</dbReference>
<evidence type="ECO:0000313" key="2">
    <source>
        <dbReference type="Proteomes" id="UP000030641"/>
    </source>
</evidence>
<dbReference type="RefSeq" id="XP_013343484.1">
    <property type="nucleotide sequence ID" value="XM_013488030.1"/>
</dbReference>
<sequence length="271" mass="30465">MVYILPPAAKPDTLKAFITANLDSESLQHFKQTFAKAAYLSFAPLLHLKIIQAPASISQRHTHSFIRSLEDVAGNTDPFIIIDKNFANKGAVWYIDQFADESDVECGFAVSEKVVMKALVLVEYLAMGHVCWREGNPPMGEDLEALEQEGLLPLREESVQEEPLGQDADGDLLEAFRELQVIAESEEFETTTEKKVLENMGLEDGEETIRLRADVAKRENLTSVWTHGESVEEYEMEDGGTKNFPKGSVCLQVRYDPQVPRLQYEWPEGSL</sequence>
<evidence type="ECO:0000313" key="1">
    <source>
        <dbReference type="EMBL" id="KEQ94890.1"/>
    </source>
</evidence>
<protein>
    <submittedName>
        <fullName evidence="1">Uncharacterized protein</fullName>
    </submittedName>
</protein>
<reference evidence="1 2" key="1">
    <citation type="journal article" date="2014" name="BMC Genomics">
        <title>Genome sequencing of four Aureobasidium pullulans varieties: biotechnological potential, stress tolerance, and description of new species.</title>
        <authorList>
            <person name="Gostin Ar C."/>
            <person name="Ohm R.A."/>
            <person name="Kogej T."/>
            <person name="Sonjak S."/>
            <person name="Turk M."/>
            <person name="Zajc J."/>
            <person name="Zalar P."/>
            <person name="Grube M."/>
            <person name="Sun H."/>
            <person name="Han J."/>
            <person name="Sharma A."/>
            <person name="Chiniquy J."/>
            <person name="Ngan C.Y."/>
            <person name="Lipzen A."/>
            <person name="Barry K."/>
            <person name="Grigoriev I.V."/>
            <person name="Gunde-Cimerman N."/>
        </authorList>
    </citation>
    <scope>NUCLEOTIDE SEQUENCE [LARGE SCALE GENOMIC DNA]</scope>
    <source>
        <strain evidence="1 2">EXF-2481</strain>
    </source>
</reference>
<dbReference type="AlphaFoldDB" id="A0A074YAU2"/>
<dbReference type="OMA" id="SHQYIRA"/>
<organism evidence="1 2">
    <name type="scientific">Aureobasidium subglaciale (strain EXF-2481)</name>
    <name type="common">Aureobasidium pullulans var. subglaciale</name>
    <dbReference type="NCBI Taxonomy" id="1043005"/>
    <lineage>
        <taxon>Eukaryota</taxon>
        <taxon>Fungi</taxon>
        <taxon>Dikarya</taxon>
        <taxon>Ascomycota</taxon>
        <taxon>Pezizomycotina</taxon>
        <taxon>Dothideomycetes</taxon>
        <taxon>Dothideomycetidae</taxon>
        <taxon>Dothideales</taxon>
        <taxon>Saccotheciaceae</taxon>
        <taxon>Aureobasidium</taxon>
    </lineage>
</organism>
<proteinExistence type="predicted"/>
<dbReference type="Proteomes" id="UP000030641">
    <property type="component" value="Unassembled WGS sequence"/>
</dbReference>
<dbReference type="HOGENOM" id="CLU_092860_0_0_1"/>